<dbReference type="GeneID" id="20529427"/>
<dbReference type="PANTHER" id="PTHR10102">
    <property type="entry name" value="DNA-DIRECTED RNA POLYMERASE, MITOCHONDRIAL"/>
    <property type="match status" value="1"/>
</dbReference>
<dbReference type="Proteomes" id="UP000030693">
    <property type="component" value="Unassembled WGS sequence"/>
</dbReference>
<evidence type="ECO:0000313" key="11">
    <source>
        <dbReference type="EMBL" id="KCV68407.1"/>
    </source>
</evidence>
<dbReference type="SMART" id="SM01311">
    <property type="entry name" value="RPOL_N"/>
    <property type="match status" value="1"/>
</dbReference>
<dbReference type="GO" id="GO:0003899">
    <property type="term" value="F:DNA-directed RNA polymerase activity"/>
    <property type="evidence" value="ECO:0007669"/>
    <property type="project" value="UniProtKB-EC"/>
</dbReference>
<dbReference type="STRING" id="691883.A0A058Z4G6"/>
<keyword evidence="12" id="KW-1185">Reference proteome</keyword>
<keyword evidence="3 8" id="KW-0240">DNA-directed RNA polymerase</keyword>
<dbReference type="PROSITE" id="PS00900">
    <property type="entry name" value="RNA_POL_PHAGE_1"/>
    <property type="match status" value="1"/>
</dbReference>
<dbReference type="Pfam" id="PF00940">
    <property type="entry name" value="RNA_pol"/>
    <property type="match status" value="1"/>
</dbReference>
<evidence type="ECO:0000256" key="4">
    <source>
        <dbReference type="ARBA" id="ARBA00022679"/>
    </source>
</evidence>
<evidence type="ECO:0000256" key="5">
    <source>
        <dbReference type="ARBA" id="ARBA00022695"/>
    </source>
</evidence>
<evidence type="ECO:0000256" key="7">
    <source>
        <dbReference type="ARBA" id="ARBA00048552"/>
    </source>
</evidence>
<dbReference type="SUPFAM" id="SSF56672">
    <property type="entry name" value="DNA/RNA polymerases"/>
    <property type="match status" value="1"/>
</dbReference>
<accession>A0A058Z4G6</accession>
<keyword evidence="5 8" id="KW-0548">Nucleotidyltransferase</keyword>
<evidence type="ECO:0000256" key="1">
    <source>
        <dbReference type="ARBA" id="ARBA00009493"/>
    </source>
</evidence>
<evidence type="ECO:0000259" key="10">
    <source>
        <dbReference type="SMART" id="SM01311"/>
    </source>
</evidence>
<dbReference type="OrthoDB" id="276422at2759"/>
<comment type="similarity">
    <text evidence="1 8">Belongs to the phage and mitochondrial RNA polymerase family.</text>
</comment>
<evidence type="ECO:0000256" key="8">
    <source>
        <dbReference type="RuleBase" id="RU003805"/>
    </source>
</evidence>
<dbReference type="InterPro" id="IPR046950">
    <property type="entry name" value="DNA-dir_Rpol_C_phage-type"/>
</dbReference>
<feature type="region of interest" description="Disordered" evidence="9">
    <location>
        <begin position="328"/>
        <end position="376"/>
    </location>
</feature>
<dbReference type="InterPro" id="IPR043502">
    <property type="entry name" value="DNA/RNA_pol_sf"/>
</dbReference>
<dbReference type="GO" id="GO:0034245">
    <property type="term" value="C:mitochondrial DNA-directed RNA polymerase complex"/>
    <property type="evidence" value="ECO:0007669"/>
    <property type="project" value="TreeGrafter"/>
</dbReference>
<dbReference type="Gene3D" id="1.10.287.260">
    <property type="match status" value="1"/>
</dbReference>
<reference evidence="11" key="1">
    <citation type="submission" date="2013-04" db="EMBL/GenBank/DDBJ databases">
        <title>The Genome Sequence of Fonticula alba ATCC 38817.</title>
        <authorList>
            <consortium name="The Broad Institute Genomics Platform"/>
            <person name="Russ C."/>
            <person name="Cuomo C."/>
            <person name="Burger G."/>
            <person name="Gray M.W."/>
            <person name="Holland P.W.H."/>
            <person name="King N."/>
            <person name="Lang F.B.F."/>
            <person name="Roger A.J."/>
            <person name="Ruiz-Trillo I."/>
            <person name="Brown M."/>
            <person name="Walker B."/>
            <person name="Young S."/>
            <person name="Zeng Q."/>
            <person name="Gargeya S."/>
            <person name="Fitzgerald M."/>
            <person name="Haas B."/>
            <person name="Abouelleil A."/>
            <person name="Allen A.W."/>
            <person name="Alvarado L."/>
            <person name="Arachchi H.M."/>
            <person name="Berlin A.M."/>
            <person name="Chapman S.B."/>
            <person name="Gainer-Dewar J."/>
            <person name="Goldberg J."/>
            <person name="Griggs A."/>
            <person name="Gujja S."/>
            <person name="Hansen M."/>
            <person name="Howarth C."/>
            <person name="Imamovic A."/>
            <person name="Ireland A."/>
            <person name="Larimer J."/>
            <person name="McCowan C."/>
            <person name="Murphy C."/>
            <person name="Pearson M."/>
            <person name="Poon T.W."/>
            <person name="Priest M."/>
            <person name="Roberts A."/>
            <person name="Saif S."/>
            <person name="Shea T."/>
            <person name="Sisk P."/>
            <person name="Sykes S."/>
            <person name="Wortman J."/>
            <person name="Nusbaum C."/>
            <person name="Birren B."/>
        </authorList>
    </citation>
    <scope>NUCLEOTIDE SEQUENCE [LARGE SCALE GENOMIC DNA]</scope>
    <source>
        <strain evidence="11">ATCC 38817</strain>
    </source>
</reference>
<gene>
    <name evidence="11" type="ORF">H696_04702</name>
</gene>
<sequence>MLHIFRNAGQSPGTALVARLAADYRPLVASRLVLRAQSSGASPAHVPHPFYASTGFDSAGPTSHDAYNQMLSEARMLGSHSNKDHHHFHHQQATATAAANSSPFPAAAYAPLSVNDEPIAMGDGLQFDRNSERTLENMSINAEETLAMMDACLRTGMMVRAFFLFNRLRSMQYEFTPRIFHSMIEAHVERGGIANAFDVIHLMRHTNVEPTPATFVNLAKAAFAAEPGAVEDYLHRLFATMFDCQLPVRGFWESSRFSEEESRQIQAAYESFAACSDMVTDTRHIREYPGIGGSGLFDDLDVLSSDLGPAFGGGDKQPMPDFQRLSHRVVASGPGGGSMDRSSAGMDLSPGSSSSSSLPADSLGNNEWLGAESSQSNDPLLERIRLSEFSTPSIEQMRRNLRPVLDTMHSAERRQEQVEMMSAMLARHDRRHENALPRSQQLDTIMAGWRAALVPALEREIQSIREGEGASAGAASESHVPFLSLLKPELTVDTLLNEFISHYGAGPSLGMRSTHLMLAIGSALESTYNGLKLKRHRAHLNLSDQRIRQILGSSRMFNTSLRRLMSSHEHNLRSNFGNWRPVWPGVVRARVGSVLLHLLLSNAYIDVPVTRPDGSTVFETVPAWYHTYAFVAGRRVGVIRPHAQLSEILSQAKALNTLLPGRLLPMLVPPRPWLTYNSGGYLTQDRPCMRIRGSRLQFQMLRAASYAGQLTEVLAALDVLGQTRWRINTRVLDVASAVWNNGGGVAAIPDRKDIPLPEMPADMTSLSAMMRRQLTADTRQAIKINRERHALRCSTNYTLEVARAYASGPLYFPHTLDFRGRAYPVPPHLNHLGNDLNRGLLLFDEARPLGERGLFWLKVHLSNVLGHDKIAFSERVEIVDGMRDRLIATAADPLKHTWWQDTEDPWQVLATTIEYANAMALDRPEEYECRLPVHQDGSCNGLQHYAALGGDVAGAMSVNLVGSDTPQDVYLAVANVVEDLIRKDLEDPSTPANLREIASMMSGRVSRKVVKQTVMTNVYGVTFIGARLQIENRLREESMVPERDFYRVSWYLTRKVFDSLQQMFQGAREIQNWLSDAAEEVSRSRMREQVLRTVMDRHEETLRGVAGSGPLLNQLRPADGTSEVIWTTPLGLPIVQPYRKGGLRTIRTTIQTVQVMDPGAQALVNVRRQRAAFPPNFIHSLDSTHMLMTALSCARDLEKPIQFASVHDSYWTHPSDVDALNHVIRDQFVKLHSQPIMENLRSELLSRYSSHIVHSSYPPAHVRNAVRAFGDHDEEASVAASGFGGAVGSEMSVVGDSDLMMEGELGPDEDDLVDPSASGAMTSDEAGGSLSEEGRTQAGVSGKSSDPSNQLWNFHAGVDVSSVLAPGEADLAQVLSVHPVRTLADSFARIPHPLYSASEVEDAQRLERHADFRAMNTMRQAQRRERSRRSREVVRDLPLHDNMVVSDLDLDLSRVNNVLVTSVLSNYRKLYIRPVPDRGTFDVSAVRDSQYFFA</sequence>
<dbReference type="eggNOG" id="KOG1038">
    <property type="taxonomic scope" value="Eukaryota"/>
</dbReference>
<dbReference type="InterPro" id="IPR029262">
    <property type="entry name" value="RPOL_N"/>
</dbReference>
<dbReference type="GO" id="GO:0001018">
    <property type="term" value="F:mitochondrial promoter sequence-specific DNA binding"/>
    <property type="evidence" value="ECO:0007669"/>
    <property type="project" value="TreeGrafter"/>
</dbReference>
<dbReference type="Pfam" id="PF14700">
    <property type="entry name" value="RPOL_N"/>
    <property type="match status" value="1"/>
</dbReference>
<dbReference type="InterPro" id="IPR024075">
    <property type="entry name" value="DNA-dir_RNA_pol_helix_hairp_sf"/>
</dbReference>
<name>A0A058Z4G6_FONAL</name>
<feature type="region of interest" description="Disordered" evidence="9">
    <location>
        <begin position="1300"/>
        <end position="1348"/>
    </location>
</feature>
<feature type="region of interest" description="Disordered" evidence="9">
    <location>
        <begin position="78"/>
        <end position="97"/>
    </location>
</feature>
<protein>
    <recommendedName>
        <fullName evidence="2 8">DNA-directed RNA polymerase</fullName>
        <ecNumber evidence="2 8">2.7.7.6</ecNumber>
    </recommendedName>
</protein>
<evidence type="ECO:0000256" key="9">
    <source>
        <dbReference type="SAM" id="MobiDB-lite"/>
    </source>
</evidence>
<comment type="function">
    <text evidence="8">DNA-dependent RNA polymerase catalyzes the transcription of DNA into RNA using the four ribonucleoside triphosphates as substrates.</text>
</comment>
<dbReference type="EC" id="2.7.7.6" evidence="2 8"/>
<organism evidence="11">
    <name type="scientific">Fonticula alba</name>
    <name type="common">Slime mold</name>
    <dbReference type="NCBI Taxonomy" id="691883"/>
    <lineage>
        <taxon>Eukaryota</taxon>
        <taxon>Rotosphaerida</taxon>
        <taxon>Fonticulaceae</taxon>
        <taxon>Fonticula</taxon>
    </lineage>
</organism>
<dbReference type="PANTHER" id="PTHR10102:SF0">
    <property type="entry name" value="DNA-DIRECTED RNA POLYMERASE, MITOCHONDRIAL"/>
    <property type="match status" value="1"/>
</dbReference>
<dbReference type="GO" id="GO:0006390">
    <property type="term" value="P:mitochondrial transcription"/>
    <property type="evidence" value="ECO:0007669"/>
    <property type="project" value="TreeGrafter"/>
</dbReference>
<dbReference type="InterPro" id="IPR002092">
    <property type="entry name" value="DNA-dir_Rpol_phage-type"/>
</dbReference>
<dbReference type="FunFam" id="1.10.150.20:FF:000041">
    <property type="entry name" value="DNA-directed RNA polymerase"/>
    <property type="match status" value="1"/>
</dbReference>
<proteinExistence type="inferred from homology"/>
<dbReference type="InterPro" id="IPR037159">
    <property type="entry name" value="RNA_POL_N_sf"/>
</dbReference>
<keyword evidence="4 8" id="KW-0808">Transferase</keyword>
<feature type="compositionally biased region" description="Polar residues" evidence="9">
    <location>
        <begin position="1338"/>
        <end position="1348"/>
    </location>
</feature>
<dbReference type="Gene3D" id="1.10.150.20">
    <property type="entry name" value="5' to 3' exonuclease, C-terminal subdomain"/>
    <property type="match status" value="1"/>
</dbReference>
<dbReference type="Gene3D" id="1.10.287.280">
    <property type="match status" value="1"/>
</dbReference>
<dbReference type="Gene3D" id="1.25.40.10">
    <property type="entry name" value="Tetratricopeptide repeat domain"/>
    <property type="match status" value="1"/>
</dbReference>
<feature type="compositionally biased region" description="Low complexity" evidence="9">
    <location>
        <begin position="342"/>
        <end position="362"/>
    </location>
</feature>
<feature type="compositionally biased region" description="Acidic residues" evidence="9">
    <location>
        <begin position="1300"/>
        <end position="1313"/>
    </location>
</feature>
<evidence type="ECO:0000313" key="12">
    <source>
        <dbReference type="Proteomes" id="UP000030693"/>
    </source>
</evidence>
<evidence type="ECO:0000256" key="2">
    <source>
        <dbReference type="ARBA" id="ARBA00012418"/>
    </source>
</evidence>
<dbReference type="PROSITE" id="PS00489">
    <property type="entry name" value="RNA_POL_PHAGE_2"/>
    <property type="match status" value="1"/>
</dbReference>
<keyword evidence="6 8" id="KW-0804">Transcription</keyword>
<dbReference type="RefSeq" id="XP_009496839.1">
    <property type="nucleotide sequence ID" value="XM_009498564.1"/>
</dbReference>
<comment type="catalytic activity">
    <reaction evidence="7 8">
        <text>RNA(n) + a ribonucleoside 5'-triphosphate = RNA(n+1) + diphosphate</text>
        <dbReference type="Rhea" id="RHEA:21248"/>
        <dbReference type="Rhea" id="RHEA-COMP:14527"/>
        <dbReference type="Rhea" id="RHEA-COMP:17342"/>
        <dbReference type="ChEBI" id="CHEBI:33019"/>
        <dbReference type="ChEBI" id="CHEBI:61557"/>
        <dbReference type="ChEBI" id="CHEBI:140395"/>
        <dbReference type="EC" id="2.7.7.6"/>
    </reaction>
</comment>
<evidence type="ECO:0000256" key="3">
    <source>
        <dbReference type="ARBA" id="ARBA00022478"/>
    </source>
</evidence>
<dbReference type="EMBL" id="KB932208">
    <property type="protein sequence ID" value="KCV68407.1"/>
    <property type="molecule type" value="Genomic_DNA"/>
</dbReference>
<dbReference type="Gene3D" id="1.10.1320.10">
    <property type="entry name" value="DNA-directed RNA polymerase, N-terminal domain"/>
    <property type="match status" value="1"/>
</dbReference>
<feature type="domain" description="DNA-directed RNA polymerase N-terminal" evidence="10">
    <location>
        <begin position="413"/>
        <end position="722"/>
    </location>
</feature>
<evidence type="ECO:0000256" key="6">
    <source>
        <dbReference type="ARBA" id="ARBA00023163"/>
    </source>
</evidence>
<dbReference type="InterPro" id="IPR011990">
    <property type="entry name" value="TPR-like_helical_dom_sf"/>
</dbReference>